<name>A0A7R8WDU4_9CRUS</name>
<protein>
    <submittedName>
        <fullName evidence="2">Uncharacterized protein</fullName>
    </submittedName>
</protein>
<dbReference type="InterPro" id="IPR013083">
    <property type="entry name" value="Znf_RING/FYVE/PHD"/>
</dbReference>
<dbReference type="PROSITE" id="PS00518">
    <property type="entry name" value="ZF_RING_1"/>
    <property type="match status" value="1"/>
</dbReference>
<dbReference type="Gene3D" id="1.25.40.180">
    <property type="match status" value="1"/>
</dbReference>
<dbReference type="AlphaFoldDB" id="A0A7R8WDU4"/>
<accession>A0A7R8WDU4</accession>
<dbReference type="InterPro" id="IPR012983">
    <property type="entry name" value="PHR"/>
</dbReference>
<dbReference type="SUPFAM" id="SSF49599">
    <property type="entry name" value="TRAF domain-like"/>
    <property type="match status" value="1"/>
</dbReference>
<dbReference type="Pfam" id="PF13923">
    <property type="entry name" value="zf-C3HC4_2"/>
    <property type="match status" value="1"/>
</dbReference>
<dbReference type="Gene3D" id="2.60.120.820">
    <property type="entry name" value="PHR domain"/>
    <property type="match status" value="1"/>
</dbReference>
<dbReference type="SMART" id="SM00184">
    <property type="entry name" value="RING"/>
    <property type="match status" value="1"/>
</dbReference>
<organism evidence="2">
    <name type="scientific">Cyprideis torosa</name>
    <dbReference type="NCBI Taxonomy" id="163714"/>
    <lineage>
        <taxon>Eukaryota</taxon>
        <taxon>Metazoa</taxon>
        <taxon>Ecdysozoa</taxon>
        <taxon>Arthropoda</taxon>
        <taxon>Crustacea</taxon>
        <taxon>Oligostraca</taxon>
        <taxon>Ostracoda</taxon>
        <taxon>Podocopa</taxon>
        <taxon>Podocopida</taxon>
        <taxon>Cytherocopina</taxon>
        <taxon>Cytheroidea</taxon>
        <taxon>Cytherideidae</taxon>
        <taxon>Cyprideis</taxon>
    </lineage>
</organism>
<dbReference type="PANTHER" id="PTHR10131:SF94">
    <property type="entry name" value="TNF RECEPTOR-ASSOCIATED FACTOR 4"/>
    <property type="match status" value="1"/>
</dbReference>
<dbReference type="Gene3D" id="3.30.40.10">
    <property type="entry name" value="Zinc/RING finger domain, C3HC4 (zinc finger)"/>
    <property type="match status" value="2"/>
</dbReference>
<dbReference type="EMBL" id="OB661566">
    <property type="protein sequence ID" value="CAD7228507.1"/>
    <property type="molecule type" value="Genomic_DNA"/>
</dbReference>
<evidence type="ECO:0000256" key="1">
    <source>
        <dbReference type="SAM" id="MobiDB-lite"/>
    </source>
</evidence>
<dbReference type="InterPro" id="IPR038648">
    <property type="entry name" value="PHR_sf"/>
</dbReference>
<dbReference type="Pfam" id="PF08005">
    <property type="entry name" value="PHR"/>
    <property type="match status" value="1"/>
</dbReference>
<gene>
    <name evidence="2" type="ORF">CTOB1V02_LOCUS6388</name>
</gene>
<dbReference type="PROSITE" id="PS50089">
    <property type="entry name" value="ZF_RING_2"/>
    <property type="match status" value="1"/>
</dbReference>
<dbReference type="OrthoDB" id="302966at2759"/>
<feature type="region of interest" description="Disordered" evidence="1">
    <location>
        <begin position="1"/>
        <end position="29"/>
    </location>
</feature>
<proteinExistence type="predicted"/>
<sequence length="514" mass="57750">MQAPDINHSPEYKSDGKSDSEDESTGFPVDWFVDPPPRGFICDICTDVLNNPQELTTCGHIFCKRCINQWISQNQTCPKDRKNITSSGLQNPRSVVLCQMLGDLRVRCPESGCEDVVTLDALSSHRKSCKTTMVQCPGGCGLKMLKNEAVKHSCVHYLQKELAKVKAVSQMNAERRAVLKTRLDDFLKLTDTLDVFQTLCQQIARLKETSEEDEIRRTAESVQYAEKLDAANLDDQELHQIAKKIVAACSRPIPGRTVETVLKPYDPSSVGPLLHATFDECLHSPETWRPLSKRLIDLTKRPDVATVEAIVSGLQAFVSGIGDLREDYKESIDFVTEVAYRVSLAHPSPLTFLLKVLKPMSEPPQDEFLVNYESAATRERDVKGIFSAIKSKIVAEKGRDFVTMEWKKHQAELQPFFNAEQKMVTSESYLTCARFKGNIGNRWNYAGRTDKLCFEVSKEIWILGFGLFGSSKTASTLLMCCHKPKAGFERAHVGAPLNPERVQEFDSALFQVFK</sequence>
<dbReference type="SUPFAM" id="SSF57850">
    <property type="entry name" value="RING/U-box"/>
    <property type="match status" value="1"/>
</dbReference>
<dbReference type="InterPro" id="IPR017907">
    <property type="entry name" value="Znf_RING_CS"/>
</dbReference>
<feature type="compositionally biased region" description="Basic and acidic residues" evidence="1">
    <location>
        <begin position="8"/>
        <end position="19"/>
    </location>
</feature>
<evidence type="ECO:0000313" key="2">
    <source>
        <dbReference type="EMBL" id="CAD7228507.1"/>
    </source>
</evidence>
<dbReference type="InterPro" id="IPR001841">
    <property type="entry name" value="Znf_RING"/>
</dbReference>
<dbReference type="PANTHER" id="PTHR10131">
    <property type="entry name" value="TNF RECEPTOR ASSOCIATED FACTOR"/>
    <property type="match status" value="1"/>
</dbReference>
<reference evidence="2" key="1">
    <citation type="submission" date="2020-11" db="EMBL/GenBank/DDBJ databases">
        <authorList>
            <person name="Tran Van P."/>
        </authorList>
    </citation>
    <scope>NUCLEOTIDE SEQUENCE</scope>
</reference>